<keyword evidence="5" id="KW-1185">Reference proteome</keyword>
<keyword evidence="1" id="KW-0676">Redox-active center</keyword>
<feature type="chain" id="PRO_5002907033" evidence="2">
    <location>
        <begin position="23"/>
        <end position="167"/>
    </location>
</feature>
<dbReference type="Pfam" id="PF00578">
    <property type="entry name" value="AhpC-TSA"/>
    <property type="match status" value="1"/>
</dbReference>
<dbReference type="Gene3D" id="3.40.30.10">
    <property type="entry name" value="Glutaredoxin"/>
    <property type="match status" value="1"/>
</dbReference>
<dbReference type="Proteomes" id="UP000002207">
    <property type="component" value="Chromosome"/>
</dbReference>
<organism evidence="4 5">
    <name type="scientific">Acidobacterium capsulatum (strain ATCC 51196 / DSM 11244 / BCRC 80197 / JCM 7670 / NBRC 15755 / NCIMB 13165 / 161)</name>
    <dbReference type="NCBI Taxonomy" id="240015"/>
    <lineage>
        <taxon>Bacteria</taxon>
        <taxon>Pseudomonadati</taxon>
        <taxon>Acidobacteriota</taxon>
        <taxon>Terriglobia</taxon>
        <taxon>Terriglobales</taxon>
        <taxon>Acidobacteriaceae</taxon>
        <taxon>Acidobacterium</taxon>
    </lineage>
</organism>
<dbReference type="GO" id="GO:0006952">
    <property type="term" value="P:defense response"/>
    <property type="evidence" value="ECO:0007669"/>
    <property type="project" value="InterPro"/>
</dbReference>
<gene>
    <name evidence="4" type="ordered locus">ACP_0485</name>
</gene>
<evidence type="ECO:0000259" key="3">
    <source>
        <dbReference type="PROSITE" id="PS51352"/>
    </source>
</evidence>
<evidence type="ECO:0000313" key="5">
    <source>
        <dbReference type="Proteomes" id="UP000002207"/>
    </source>
</evidence>
<dbReference type="HOGENOM" id="CLU_042529_11_1_0"/>
<dbReference type="InParanoid" id="C1F0Y5"/>
<dbReference type="STRING" id="240015.ACP_0485"/>
<dbReference type="InterPro" id="IPR036249">
    <property type="entry name" value="Thioredoxin-like_sf"/>
</dbReference>
<dbReference type="InterPro" id="IPR017937">
    <property type="entry name" value="Thioredoxin_CS"/>
</dbReference>
<evidence type="ECO:0000256" key="1">
    <source>
        <dbReference type="ARBA" id="ARBA00023284"/>
    </source>
</evidence>
<dbReference type="KEGG" id="aca:ACP_0485"/>
<dbReference type="PROSITE" id="PS00194">
    <property type="entry name" value="THIOREDOXIN_1"/>
    <property type="match status" value="1"/>
</dbReference>
<keyword evidence="2" id="KW-0732">Signal</keyword>
<dbReference type="InterPro" id="IPR000866">
    <property type="entry name" value="AhpC/TSA"/>
</dbReference>
<feature type="signal peptide" evidence="2">
    <location>
        <begin position="1"/>
        <end position="22"/>
    </location>
</feature>
<dbReference type="eggNOG" id="COG0526">
    <property type="taxonomic scope" value="Bacteria"/>
</dbReference>
<dbReference type="RefSeq" id="WP_012680876.1">
    <property type="nucleotide sequence ID" value="NC_012483.1"/>
</dbReference>
<dbReference type="InterPro" id="IPR050553">
    <property type="entry name" value="Thioredoxin_ResA/DsbE_sf"/>
</dbReference>
<dbReference type="PANTHER" id="PTHR42852">
    <property type="entry name" value="THIOL:DISULFIDE INTERCHANGE PROTEIN DSBE"/>
    <property type="match status" value="1"/>
</dbReference>
<dbReference type="PANTHER" id="PTHR42852:SF13">
    <property type="entry name" value="PROTEIN DIPZ"/>
    <property type="match status" value="1"/>
</dbReference>
<dbReference type="SUPFAM" id="SSF52833">
    <property type="entry name" value="Thioredoxin-like"/>
    <property type="match status" value="1"/>
</dbReference>
<dbReference type="FunCoup" id="C1F0Y5">
    <property type="interactions" value="200"/>
</dbReference>
<dbReference type="SMART" id="SM01418">
    <property type="entry name" value="Defensin_propep"/>
    <property type="match status" value="1"/>
</dbReference>
<dbReference type="GO" id="GO:0016209">
    <property type="term" value="F:antioxidant activity"/>
    <property type="evidence" value="ECO:0007669"/>
    <property type="project" value="InterPro"/>
</dbReference>
<feature type="domain" description="Thioredoxin" evidence="3">
    <location>
        <begin position="28"/>
        <end position="166"/>
    </location>
</feature>
<dbReference type="InterPro" id="IPR013766">
    <property type="entry name" value="Thioredoxin_domain"/>
</dbReference>
<accession>C1F0Y5</accession>
<dbReference type="GO" id="GO:0016491">
    <property type="term" value="F:oxidoreductase activity"/>
    <property type="evidence" value="ECO:0007669"/>
    <property type="project" value="InterPro"/>
</dbReference>
<reference evidence="4 5" key="1">
    <citation type="journal article" date="2009" name="Appl. Environ. Microbiol.">
        <title>Three genomes from the phylum Acidobacteria provide insight into the lifestyles of these microorganisms in soils.</title>
        <authorList>
            <person name="Ward N.L."/>
            <person name="Challacombe J.F."/>
            <person name="Janssen P.H."/>
            <person name="Henrissat B."/>
            <person name="Coutinho P.M."/>
            <person name="Wu M."/>
            <person name="Xie G."/>
            <person name="Haft D.H."/>
            <person name="Sait M."/>
            <person name="Badger J."/>
            <person name="Barabote R.D."/>
            <person name="Bradley B."/>
            <person name="Brettin T.S."/>
            <person name="Brinkac L.M."/>
            <person name="Bruce D."/>
            <person name="Creasy T."/>
            <person name="Daugherty S.C."/>
            <person name="Davidsen T.M."/>
            <person name="DeBoy R.T."/>
            <person name="Detter J.C."/>
            <person name="Dodson R.J."/>
            <person name="Durkin A.S."/>
            <person name="Ganapathy A."/>
            <person name="Gwinn-Giglio M."/>
            <person name="Han C.S."/>
            <person name="Khouri H."/>
            <person name="Kiss H."/>
            <person name="Kothari S.P."/>
            <person name="Madupu R."/>
            <person name="Nelson K.E."/>
            <person name="Nelson W.C."/>
            <person name="Paulsen I."/>
            <person name="Penn K."/>
            <person name="Ren Q."/>
            <person name="Rosovitz M.J."/>
            <person name="Selengut J.D."/>
            <person name="Shrivastava S."/>
            <person name="Sullivan S.A."/>
            <person name="Tapia R."/>
            <person name="Thompson L.S."/>
            <person name="Watkins K.L."/>
            <person name="Yang Q."/>
            <person name="Yu C."/>
            <person name="Zafar N."/>
            <person name="Zhou L."/>
            <person name="Kuske C.R."/>
        </authorList>
    </citation>
    <scope>NUCLEOTIDE SEQUENCE [LARGE SCALE GENOMIC DNA]</scope>
    <source>
        <strain evidence="5">ATCC 51196 / DSM 11244 / BCRC 80197 / JCM 7670 / NBRC 15755 / NCIMB 13165 / 161</strain>
    </source>
</reference>
<dbReference type="AlphaFoldDB" id="C1F0Y5"/>
<name>C1F0Y5_ACIC5</name>
<dbReference type="EMBL" id="CP001472">
    <property type="protein sequence ID" value="ACO31329.1"/>
    <property type="molecule type" value="Genomic_DNA"/>
</dbReference>
<proteinExistence type="predicted"/>
<evidence type="ECO:0000313" key="4">
    <source>
        <dbReference type="EMBL" id="ACO31329.1"/>
    </source>
</evidence>
<protein>
    <submittedName>
        <fullName evidence="4">Putative thiol-disulfide interchange protein</fullName>
    </submittedName>
</protein>
<dbReference type="PROSITE" id="PS51352">
    <property type="entry name" value="THIOREDOXIN_2"/>
    <property type="match status" value="1"/>
</dbReference>
<evidence type="ECO:0000256" key="2">
    <source>
        <dbReference type="SAM" id="SignalP"/>
    </source>
</evidence>
<sequence length="167" mass="17888">MKTLTLLAALLLLPLAPNAAQAQQPAHSLNGHPAPRFQLKGLNGQPVSLAAYKGKVVLLNFWASWCAPCQAEMPTFEQWQRSYGPAKFQVIGVSMDDGAAQAAAAVKKLHVTYPVAVGNAHLGNLYGGIDGLPVTFLIDRQGRIRAEYAGGNDQKAIHAEIDHLLAR</sequence>
<dbReference type="CDD" id="cd02966">
    <property type="entry name" value="TlpA_like_family"/>
    <property type="match status" value="1"/>
</dbReference>
<dbReference type="InterPro" id="IPR002366">
    <property type="entry name" value="Alpha-defensin_N"/>
</dbReference>